<name>A0A6A6R7G8_9PEZI</name>
<dbReference type="EMBL" id="MU004184">
    <property type="protein sequence ID" value="KAF2499810.1"/>
    <property type="molecule type" value="Genomic_DNA"/>
</dbReference>
<keyword evidence="2" id="KW-1185">Reference proteome</keyword>
<dbReference type="AlphaFoldDB" id="A0A6A6R7G8"/>
<dbReference type="Proteomes" id="UP000799750">
    <property type="component" value="Unassembled WGS sequence"/>
</dbReference>
<evidence type="ECO:0000313" key="2">
    <source>
        <dbReference type="Proteomes" id="UP000799750"/>
    </source>
</evidence>
<sequence length="176" mass="18860">MTSRQNVSPCLLKDTPQFHGACRLHTPGTVSAAEAFLQASATYLTDGLRLVASFFNIALTLETQLAGNMSLQSFFRQRANLVNAFLTSLSLSSESTDYNPYSGAQQVRAVCEVVELSPPKASTILGNRLAELLHNAVSNEAHSRDFVGYTIAFAEKAALSACNSASGLRLPSDTTQ</sequence>
<organism evidence="1 2">
    <name type="scientific">Lophium mytilinum</name>
    <dbReference type="NCBI Taxonomy" id="390894"/>
    <lineage>
        <taxon>Eukaryota</taxon>
        <taxon>Fungi</taxon>
        <taxon>Dikarya</taxon>
        <taxon>Ascomycota</taxon>
        <taxon>Pezizomycotina</taxon>
        <taxon>Dothideomycetes</taxon>
        <taxon>Pleosporomycetidae</taxon>
        <taxon>Mytilinidiales</taxon>
        <taxon>Mytilinidiaceae</taxon>
        <taxon>Lophium</taxon>
    </lineage>
</organism>
<gene>
    <name evidence="1" type="ORF">BU16DRAFT_283990</name>
</gene>
<protein>
    <submittedName>
        <fullName evidence="1">Uncharacterized protein</fullName>
    </submittedName>
</protein>
<proteinExistence type="predicted"/>
<reference evidence="1" key="1">
    <citation type="journal article" date="2020" name="Stud. Mycol.">
        <title>101 Dothideomycetes genomes: a test case for predicting lifestyles and emergence of pathogens.</title>
        <authorList>
            <person name="Haridas S."/>
            <person name="Albert R."/>
            <person name="Binder M."/>
            <person name="Bloem J."/>
            <person name="Labutti K."/>
            <person name="Salamov A."/>
            <person name="Andreopoulos B."/>
            <person name="Baker S."/>
            <person name="Barry K."/>
            <person name="Bills G."/>
            <person name="Bluhm B."/>
            <person name="Cannon C."/>
            <person name="Castanera R."/>
            <person name="Culley D."/>
            <person name="Daum C."/>
            <person name="Ezra D."/>
            <person name="Gonzalez J."/>
            <person name="Henrissat B."/>
            <person name="Kuo A."/>
            <person name="Liang C."/>
            <person name="Lipzen A."/>
            <person name="Lutzoni F."/>
            <person name="Magnuson J."/>
            <person name="Mondo S."/>
            <person name="Nolan M."/>
            <person name="Ohm R."/>
            <person name="Pangilinan J."/>
            <person name="Park H.-J."/>
            <person name="Ramirez L."/>
            <person name="Alfaro M."/>
            <person name="Sun H."/>
            <person name="Tritt A."/>
            <person name="Yoshinaga Y."/>
            <person name="Zwiers L.-H."/>
            <person name="Turgeon B."/>
            <person name="Goodwin S."/>
            <person name="Spatafora J."/>
            <person name="Crous P."/>
            <person name="Grigoriev I."/>
        </authorList>
    </citation>
    <scope>NUCLEOTIDE SEQUENCE</scope>
    <source>
        <strain evidence="1">CBS 269.34</strain>
    </source>
</reference>
<accession>A0A6A6R7G8</accession>
<evidence type="ECO:0000313" key="1">
    <source>
        <dbReference type="EMBL" id="KAF2499810.1"/>
    </source>
</evidence>